<dbReference type="PANTHER" id="PTHR14091:SF0">
    <property type="entry name" value="PERIODIC TRYPTOPHAN PROTEIN 1 HOMOLOG"/>
    <property type="match status" value="1"/>
</dbReference>
<sequence length="474" mass="52780">MISALVWVPRGYSKNKQDEVDEFMSTSCIPDESFMQESSDGSSDSSSSVSVDDILASDLASLTHVDDAFSNDRDALDPQDEEEKEDLQYRDTDAVVICGLTEDEVSSLVFYVVEDTEDGPHIYPHHDLVLSSFPLSLAWSQVSSLDRYNCQSCVAVGSLIPQIEIYDASAIDELEPIAILGETRVSKLASDKKRTRRRQKKAADSEYHSDSVLSLSWNRNEPRYLASGSADCTIRCWDVSTCKSVRLWSHHEKEVQSVDWHERESTLLLSGSFDQTVSLVDTRVDQNTPSCRFSVHSDVERVCWLPSSWTCDASFQFLVTLENGTMGLFDSRRMSSDNNNCVALWTCNAHEKAVSACTLSTEYKGMLVTGSLDESLKLWDCKEERVTLVREWKSTGVGAIFATQFCQDKETSNWLALSGSKGKLELLDIFSVGDALAQHFPACVSSLQVGCASRNHRPSFIGVYSDEESLSSLE</sequence>
<dbReference type="Proteomes" id="UP001300502">
    <property type="component" value="Unassembled WGS sequence"/>
</dbReference>
<feature type="region of interest" description="Disordered" evidence="4">
    <location>
        <begin position="30"/>
        <end position="49"/>
    </location>
</feature>
<evidence type="ECO:0000256" key="4">
    <source>
        <dbReference type="SAM" id="MobiDB-lite"/>
    </source>
</evidence>
<evidence type="ECO:0008006" key="7">
    <source>
        <dbReference type="Google" id="ProtNLM"/>
    </source>
</evidence>
<accession>A0AAV9I5H2</accession>
<evidence type="ECO:0000256" key="3">
    <source>
        <dbReference type="PROSITE-ProRule" id="PRU00221"/>
    </source>
</evidence>
<evidence type="ECO:0000313" key="5">
    <source>
        <dbReference type="EMBL" id="KAK4522328.1"/>
    </source>
</evidence>
<dbReference type="PROSITE" id="PS50082">
    <property type="entry name" value="WD_REPEATS_2"/>
    <property type="match status" value="2"/>
</dbReference>
<dbReference type="InterPro" id="IPR044285">
    <property type="entry name" value="PWP1"/>
</dbReference>
<organism evidence="5 6">
    <name type="scientific">Galdieria yellowstonensis</name>
    <dbReference type="NCBI Taxonomy" id="3028027"/>
    <lineage>
        <taxon>Eukaryota</taxon>
        <taxon>Rhodophyta</taxon>
        <taxon>Bangiophyceae</taxon>
        <taxon>Galdieriales</taxon>
        <taxon>Galdieriaceae</taxon>
        <taxon>Galdieria</taxon>
    </lineage>
</organism>
<dbReference type="GO" id="GO:0006364">
    <property type="term" value="P:rRNA processing"/>
    <property type="evidence" value="ECO:0007669"/>
    <property type="project" value="InterPro"/>
</dbReference>
<name>A0AAV9I5H2_9RHOD</name>
<dbReference type="GO" id="GO:0005634">
    <property type="term" value="C:nucleus"/>
    <property type="evidence" value="ECO:0007669"/>
    <property type="project" value="TreeGrafter"/>
</dbReference>
<evidence type="ECO:0000256" key="2">
    <source>
        <dbReference type="ARBA" id="ARBA00022737"/>
    </source>
</evidence>
<gene>
    <name evidence="5" type="ORF">GAYE_HPESCF16G0208</name>
</gene>
<keyword evidence="6" id="KW-1185">Reference proteome</keyword>
<dbReference type="Pfam" id="PF00400">
    <property type="entry name" value="WD40"/>
    <property type="match status" value="3"/>
</dbReference>
<dbReference type="SMART" id="SM00320">
    <property type="entry name" value="WD40"/>
    <property type="match status" value="4"/>
</dbReference>
<dbReference type="SUPFAM" id="SSF50978">
    <property type="entry name" value="WD40 repeat-like"/>
    <property type="match status" value="1"/>
</dbReference>
<evidence type="ECO:0000256" key="1">
    <source>
        <dbReference type="ARBA" id="ARBA00022574"/>
    </source>
</evidence>
<dbReference type="InterPro" id="IPR020472">
    <property type="entry name" value="WD40_PAC1"/>
</dbReference>
<reference evidence="5 6" key="1">
    <citation type="submission" date="2022-07" db="EMBL/GenBank/DDBJ databases">
        <title>Genome-wide signatures of adaptation to extreme environments.</title>
        <authorList>
            <person name="Cho C.H."/>
            <person name="Yoon H.S."/>
        </authorList>
    </citation>
    <scope>NUCLEOTIDE SEQUENCE [LARGE SCALE GENOMIC DNA]</scope>
    <source>
        <strain evidence="5 6">108.79 E11</strain>
    </source>
</reference>
<feature type="repeat" description="WD" evidence="3">
    <location>
        <begin position="347"/>
        <end position="389"/>
    </location>
</feature>
<dbReference type="EMBL" id="JANCYU010000003">
    <property type="protein sequence ID" value="KAK4522328.1"/>
    <property type="molecule type" value="Genomic_DNA"/>
</dbReference>
<dbReference type="PROSITE" id="PS50294">
    <property type="entry name" value="WD_REPEATS_REGION"/>
    <property type="match status" value="2"/>
</dbReference>
<keyword evidence="2" id="KW-0677">Repeat</keyword>
<proteinExistence type="predicted"/>
<protein>
    <recommendedName>
        <fullName evidence="7">Transducin family protein / WD-40 repeat family protein</fullName>
    </recommendedName>
</protein>
<feature type="repeat" description="WD" evidence="3">
    <location>
        <begin position="205"/>
        <end position="247"/>
    </location>
</feature>
<dbReference type="PANTHER" id="PTHR14091">
    <property type="entry name" value="PERIODIC TRYPTOPHAN PROTEIN 1"/>
    <property type="match status" value="1"/>
</dbReference>
<keyword evidence="1 3" id="KW-0853">WD repeat</keyword>
<dbReference type="InterPro" id="IPR015943">
    <property type="entry name" value="WD40/YVTN_repeat-like_dom_sf"/>
</dbReference>
<dbReference type="InterPro" id="IPR001680">
    <property type="entry name" value="WD40_rpt"/>
</dbReference>
<evidence type="ECO:0000313" key="6">
    <source>
        <dbReference type="Proteomes" id="UP001300502"/>
    </source>
</evidence>
<comment type="caution">
    <text evidence="5">The sequence shown here is derived from an EMBL/GenBank/DDBJ whole genome shotgun (WGS) entry which is preliminary data.</text>
</comment>
<feature type="compositionally biased region" description="Low complexity" evidence="4">
    <location>
        <begin position="38"/>
        <end position="49"/>
    </location>
</feature>
<dbReference type="Gene3D" id="2.130.10.10">
    <property type="entry name" value="YVTN repeat-like/Quinoprotein amine dehydrogenase"/>
    <property type="match status" value="2"/>
</dbReference>
<dbReference type="InterPro" id="IPR036322">
    <property type="entry name" value="WD40_repeat_dom_sf"/>
</dbReference>
<dbReference type="PRINTS" id="PR00320">
    <property type="entry name" value="GPROTEINBRPT"/>
</dbReference>
<dbReference type="AlphaFoldDB" id="A0AAV9I5H2"/>